<organism evidence="1">
    <name type="scientific">marine sediment metagenome</name>
    <dbReference type="NCBI Taxonomy" id="412755"/>
    <lineage>
        <taxon>unclassified sequences</taxon>
        <taxon>metagenomes</taxon>
        <taxon>ecological metagenomes</taxon>
    </lineage>
</organism>
<sequence length="214" mass="24279">MQKNLGFMIGGGAEKAIPLNELNRFFPTLFPDTSERTVLALYRLVAWIYRCVQLRADAMAAIPWKLTRRGNEDSDVELEQTPYAEVDWEQLYWRTEAARLIWGASYWLKRDDGELQWLNPGTMDPKIERGGIVAFEQNVSGLIRLYPVEQIVYLPTFNPSDDLRPGVSGSRVAQPPGALVANANEWTSKFFEQGAVPMTILSTDRVVPQTEIDK</sequence>
<reference evidence="1" key="1">
    <citation type="journal article" date="2014" name="Front. Microbiol.">
        <title>High frequency of phylogenetically diverse reductive dehalogenase-homologous genes in deep subseafloor sedimentary metagenomes.</title>
        <authorList>
            <person name="Kawai M."/>
            <person name="Futagami T."/>
            <person name="Toyoda A."/>
            <person name="Takaki Y."/>
            <person name="Nishi S."/>
            <person name="Hori S."/>
            <person name="Arai W."/>
            <person name="Tsubouchi T."/>
            <person name="Morono Y."/>
            <person name="Uchiyama I."/>
            <person name="Ito T."/>
            <person name="Fujiyama A."/>
            <person name="Inagaki F."/>
            <person name="Takami H."/>
        </authorList>
    </citation>
    <scope>NUCLEOTIDE SEQUENCE</scope>
    <source>
        <strain evidence="1">Expedition CK06-06</strain>
    </source>
</reference>
<protein>
    <recommendedName>
        <fullName evidence="2">Phage portal protein</fullName>
    </recommendedName>
</protein>
<evidence type="ECO:0000313" key="1">
    <source>
        <dbReference type="EMBL" id="GAH83741.1"/>
    </source>
</evidence>
<dbReference type="EMBL" id="BARU01037033">
    <property type="protein sequence ID" value="GAH83741.1"/>
    <property type="molecule type" value="Genomic_DNA"/>
</dbReference>
<feature type="non-terminal residue" evidence="1">
    <location>
        <position position="214"/>
    </location>
</feature>
<name>X1IMR5_9ZZZZ</name>
<accession>X1IMR5</accession>
<gene>
    <name evidence="1" type="ORF">S03H2_57758</name>
</gene>
<proteinExistence type="predicted"/>
<dbReference type="Pfam" id="PF04860">
    <property type="entry name" value="Phage_portal"/>
    <property type="match status" value="1"/>
</dbReference>
<dbReference type="AlphaFoldDB" id="X1IMR5"/>
<dbReference type="InterPro" id="IPR006944">
    <property type="entry name" value="Phage/GTA_portal"/>
</dbReference>
<comment type="caution">
    <text evidence="1">The sequence shown here is derived from an EMBL/GenBank/DDBJ whole genome shotgun (WGS) entry which is preliminary data.</text>
</comment>
<evidence type="ECO:0008006" key="2">
    <source>
        <dbReference type="Google" id="ProtNLM"/>
    </source>
</evidence>